<name>A0A399E0V1_9DEIN</name>
<comment type="caution">
    <text evidence="2">The sequence shown here is derived from an EMBL/GenBank/DDBJ whole genome shotgun (WGS) entry which is preliminary data.</text>
</comment>
<dbReference type="Proteomes" id="UP000266089">
    <property type="component" value="Unassembled WGS sequence"/>
</dbReference>
<evidence type="ECO:0000313" key="2">
    <source>
        <dbReference type="EMBL" id="RIH77169.1"/>
    </source>
</evidence>
<protein>
    <submittedName>
        <fullName evidence="2">Uncharacterized protein</fullName>
    </submittedName>
</protein>
<proteinExistence type="predicted"/>
<dbReference type="AlphaFoldDB" id="A0A399E0V1"/>
<dbReference type="EMBL" id="QWKX01000030">
    <property type="protein sequence ID" value="RIH77169.1"/>
    <property type="molecule type" value="Genomic_DNA"/>
</dbReference>
<dbReference type="PROSITE" id="PS51257">
    <property type="entry name" value="PROKAR_LIPOPROTEIN"/>
    <property type="match status" value="1"/>
</dbReference>
<accession>A0A399E0V1</accession>
<reference evidence="2 3" key="1">
    <citation type="submission" date="2018-08" db="EMBL/GenBank/DDBJ databases">
        <title>Meiothermus cateniformans JCM 15151 genome sequencing project.</title>
        <authorList>
            <person name="Da Costa M.S."/>
            <person name="Albuquerque L."/>
            <person name="Raposo P."/>
            <person name="Froufe H.J.C."/>
            <person name="Barroso C.S."/>
            <person name="Egas C."/>
        </authorList>
    </citation>
    <scope>NUCLEOTIDE SEQUENCE [LARGE SCALE GENOMIC DNA]</scope>
    <source>
        <strain evidence="2 3">JCM 15151</strain>
    </source>
</reference>
<organism evidence="2 3">
    <name type="scientific">Meiothermus taiwanensis</name>
    <dbReference type="NCBI Taxonomy" id="172827"/>
    <lineage>
        <taxon>Bacteria</taxon>
        <taxon>Thermotogati</taxon>
        <taxon>Deinococcota</taxon>
        <taxon>Deinococci</taxon>
        <taxon>Thermales</taxon>
        <taxon>Thermaceae</taxon>
        <taxon>Meiothermus</taxon>
    </lineage>
</organism>
<evidence type="ECO:0000256" key="1">
    <source>
        <dbReference type="SAM" id="MobiDB-lite"/>
    </source>
</evidence>
<sequence>MKKRLGLITLIALLLALAACGGGGSGGNNGIWDSSKWDQATWQ</sequence>
<gene>
    <name evidence="2" type="ORF">Mcate_01422</name>
</gene>
<evidence type="ECO:0000313" key="3">
    <source>
        <dbReference type="Proteomes" id="UP000266089"/>
    </source>
</evidence>
<dbReference type="RefSeq" id="WP_280938743.1">
    <property type="nucleotide sequence ID" value="NZ_JBHSXZ010000020.1"/>
</dbReference>
<feature type="region of interest" description="Disordered" evidence="1">
    <location>
        <begin position="22"/>
        <end position="43"/>
    </location>
</feature>